<accession>A0ABW5D7C6</accession>
<dbReference type="RefSeq" id="WP_386819747.1">
    <property type="nucleotide sequence ID" value="NZ_JBHUIT010000008.1"/>
</dbReference>
<organism evidence="1 2">
    <name type="scientific">Luteolibacter algae</name>
    <dbReference type="NCBI Taxonomy" id="454151"/>
    <lineage>
        <taxon>Bacteria</taxon>
        <taxon>Pseudomonadati</taxon>
        <taxon>Verrucomicrobiota</taxon>
        <taxon>Verrucomicrobiia</taxon>
        <taxon>Verrucomicrobiales</taxon>
        <taxon>Verrucomicrobiaceae</taxon>
        <taxon>Luteolibacter</taxon>
    </lineage>
</organism>
<keyword evidence="2" id="KW-1185">Reference proteome</keyword>
<comment type="caution">
    <text evidence="1">The sequence shown here is derived from an EMBL/GenBank/DDBJ whole genome shotgun (WGS) entry which is preliminary data.</text>
</comment>
<dbReference type="Proteomes" id="UP001597375">
    <property type="component" value="Unassembled WGS sequence"/>
</dbReference>
<evidence type="ECO:0000313" key="2">
    <source>
        <dbReference type="Proteomes" id="UP001597375"/>
    </source>
</evidence>
<sequence length="144" mass="15568">MRGSPLLRTLIILTLLFGSGLGLLKLTASEPVTPVSRKISEAGGKDDRDAIIARYFLTFSEPPIEAVLEGNGSSELDLGVDTVDFTGELTIDRTSPVVFLTAKWVGENVGHRFAKLVIEAPGEMTFTHVFDASGNIDDFVELPF</sequence>
<proteinExistence type="predicted"/>
<name>A0ABW5D7C6_9BACT</name>
<gene>
    <name evidence="1" type="ORF">ACFSSA_07350</name>
</gene>
<protein>
    <submittedName>
        <fullName evidence="1">Uncharacterized protein</fullName>
    </submittedName>
</protein>
<reference evidence="2" key="1">
    <citation type="journal article" date="2019" name="Int. J. Syst. Evol. Microbiol.">
        <title>The Global Catalogue of Microorganisms (GCM) 10K type strain sequencing project: providing services to taxonomists for standard genome sequencing and annotation.</title>
        <authorList>
            <consortium name="The Broad Institute Genomics Platform"/>
            <consortium name="The Broad Institute Genome Sequencing Center for Infectious Disease"/>
            <person name="Wu L."/>
            <person name="Ma J."/>
        </authorList>
    </citation>
    <scope>NUCLEOTIDE SEQUENCE [LARGE SCALE GENOMIC DNA]</scope>
    <source>
        <strain evidence="2">CGMCC 4.7106</strain>
    </source>
</reference>
<evidence type="ECO:0000313" key="1">
    <source>
        <dbReference type="EMBL" id="MFD2256485.1"/>
    </source>
</evidence>
<dbReference type="EMBL" id="JBHUIT010000008">
    <property type="protein sequence ID" value="MFD2256485.1"/>
    <property type="molecule type" value="Genomic_DNA"/>
</dbReference>